<reference evidence="1" key="1">
    <citation type="journal article" date="2015" name="Nature">
        <title>Complex archaea that bridge the gap between prokaryotes and eukaryotes.</title>
        <authorList>
            <person name="Spang A."/>
            <person name="Saw J.H."/>
            <person name="Jorgensen S.L."/>
            <person name="Zaremba-Niedzwiedzka K."/>
            <person name="Martijn J."/>
            <person name="Lind A.E."/>
            <person name="van Eijk R."/>
            <person name="Schleper C."/>
            <person name="Guy L."/>
            <person name="Ettema T.J."/>
        </authorList>
    </citation>
    <scope>NUCLEOTIDE SEQUENCE</scope>
</reference>
<sequence>MIEFSSIFAQYRSFDQIYLFKSDAKDSVTLEVYDLGLNRLRTRPITTASLSDIYHLPSGFRRKC</sequence>
<proteinExistence type="predicted"/>
<name>A0A0F9DAC0_9ZZZZ</name>
<accession>A0A0F9DAC0</accession>
<dbReference type="AlphaFoldDB" id="A0A0F9DAC0"/>
<organism evidence="1">
    <name type="scientific">marine sediment metagenome</name>
    <dbReference type="NCBI Taxonomy" id="412755"/>
    <lineage>
        <taxon>unclassified sequences</taxon>
        <taxon>metagenomes</taxon>
        <taxon>ecological metagenomes</taxon>
    </lineage>
</organism>
<protein>
    <submittedName>
        <fullName evidence="1">Uncharacterized protein</fullName>
    </submittedName>
</protein>
<comment type="caution">
    <text evidence="1">The sequence shown here is derived from an EMBL/GenBank/DDBJ whole genome shotgun (WGS) entry which is preliminary data.</text>
</comment>
<gene>
    <name evidence="1" type="ORF">LCGC14_2223560</name>
</gene>
<dbReference type="EMBL" id="LAZR01029759">
    <property type="protein sequence ID" value="KKL58619.1"/>
    <property type="molecule type" value="Genomic_DNA"/>
</dbReference>
<evidence type="ECO:0000313" key="1">
    <source>
        <dbReference type="EMBL" id="KKL58619.1"/>
    </source>
</evidence>